<evidence type="ECO:0008006" key="3">
    <source>
        <dbReference type="Google" id="ProtNLM"/>
    </source>
</evidence>
<sequence>MESKNMERIYQKITNNLVNTIPEDWMKTYLYAEYREGFKTVFFYYYPLDGGKPVYSLNIPDLYNVTENDFDNMKNELYMILTDLWNEFNEQDQEQWTHLTFILDNTGKMKIDYGHENLFGISAIDKKRNWEAKYLT</sequence>
<dbReference type="EMBL" id="JAUSUA010000002">
    <property type="protein sequence ID" value="MDQ0206980.1"/>
    <property type="molecule type" value="Genomic_DNA"/>
</dbReference>
<organism evidence="1 2">
    <name type="scientific">Alkalicoccobacillus murimartini</name>
    <dbReference type="NCBI Taxonomy" id="171685"/>
    <lineage>
        <taxon>Bacteria</taxon>
        <taxon>Bacillati</taxon>
        <taxon>Bacillota</taxon>
        <taxon>Bacilli</taxon>
        <taxon>Bacillales</taxon>
        <taxon>Bacillaceae</taxon>
        <taxon>Alkalicoccobacillus</taxon>
    </lineage>
</organism>
<dbReference type="Proteomes" id="UP001225034">
    <property type="component" value="Unassembled WGS sequence"/>
</dbReference>
<comment type="caution">
    <text evidence="1">The sequence shown here is derived from an EMBL/GenBank/DDBJ whole genome shotgun (WGS) entry which is preliminary data.</text>
</comment>
<accession>A0ABT9YGJ7</accession>
<dbReference type="InterPro" id="IPR036170">
    <property type="entry name" value="YezG-like_sf"/>
</dbReference>
<dbReference type="Gene3D" id="3.30.500.20">
    <property type="entry name" value="BH3703-like domains"/>
    <property type="match status" value="1"/>
</dbReference>
<dbReference type="Pfam" id="PF04634">
    <property type="entry name" value="YezG-like"/>
    <property type="match status" value="1"/>
</dbReference>
<dbReference type="InterPro" id="IPR006728">
    <property type="entry name" value="YezG-like"/>
</dbReference>
<dbReference type="RefSeq" id="WP_306981903.1">
    <property type="nucleotide sequence ID" value="NZ_JAUSUA010000002.1"/>
</dbReference>
<proteinExistence type="predicted"/>
<protein>
    <recommendedName>
        <fullName evidence="3">DUF600 family protein</fullName>
    </recommendedName>
</protein>
<evidence type="ECO:0000313" key="1">
    <source>
        <dbReference type="EMBL" id="MDQ0206980.1"/>
    </source>
</evidence>
<reference evidence="1 2" key="1">
    <citation type="submission" date="2023-07" db="EMBL/GenBank/DDBJ databases">
        <title>Genomic Encyclopedia of Type Strains, Phase IV (KMG-IV): sequencing the most valuable type-strain genomes for metagenomic binning, comparative biology and taxonomic classification.</title>
        <authorList>
            <person name="Goeker M."/>
        </authorList>
    </citation>
    <scope>NUCLEOTIDE SEQUENCE [LARGE SCALE GENOMIC DNA]</scope>
    <source>
        <strain evidence="1 2">DSM 19154</strain>
    </source>
</reference>
<name>A0ABT9YGJ7_9BACI</name>
<dbReference type="SUPFAM" id="SSF160424">
    <property type="entry name" value="BH3703-like"/>
    <property type="match status" value="1"/>
</dbReference>
<keyword evidence="2" id="KW-1185">Reference proteome</keyword>
<evidence type="ECO:0000313" key="2">
    <source>
        <dbReference type="Proteomes" id="UP001225034"/>
    </source>
</evidence>
<gene>
    <name evidence="1" type="ORF">J2S05_001779</name>
</gene>